<name>A0A383B1D4_9ZZZZ</name>
<feature type="non-terminal residue" evidence="2">
    <location>
        <position position="173"/>
    </location>
</feature>
<dbReference type="InterPro" id="IPR023631">
    <property type="entry name" value="Amidase_dom"/>
</dbReference>
<accession>A0A383B1D4</accession>
<organism evidence="2">
    <name type="scientific">marine metagenome</name>
    <dbReference type="NCBI Taxonomy" id="408172"/>
    <lineage>
        <taxon>unclassified sequences</taxon>
        <taxon>metagenomes</taxon>
        <taxon>ecological metagenomes</taxon>
    </lineage>
</organism>
<dbReference type="SUPFAM" id="SSF75304">
    <property type="entry name" value="Amidase signature (AS) enzymes"/>
    <property type="match status" value="1"/>
</dbReference>
<protein>
    <recommendedName>
        <fullName evidence="1">Amidase domain-containing protein</fullName>
    </recommendedName>
</protein>
<dbReference type="Gene3D" id="3.90.1300.10">
    <property type="entry name" value="Amidase signature (AS) domain"/>
    <property type="match status" value="1"/>
</dbReference>
<dbReference type="AlphaFoldDB" id="A0A383B1D4"/>
<dbReference type="Pfam" id="PF01425">
    <property type="entry name" value="Amidase"/>
    <property type="match status" value="1"/>
</dbReference>
<feature type="domain" description="Amidase" evidence="1">
    <location>
        <begin position="25"/>
        <end position="169"/>
    </location>
</feature>
<evidence type="ECO:0000313" key="2">
    <source>
        <dbReference type="EMBL" id="SVE13208.1"/>
    </source>
</evidence>
<evidence type="ECO:0000259" key="1">
    <source>
        <dbReference type="Pfam" id="PF01425"/>
    </source>
</evidence>
<dbReference type="PANTHER" id="PTHR43372">
    <property type="entry name" value="FATTY-ACID AMIDE HYDROLASE"/>
    <property type="match status" value="1"/>
</dbReference>
<reference evidence="2" key="1">
    <citation type="submission" date="2018-05" db="EMBL/GenBank/DDBJ databases">
        <authorList>
            <person name="Lanie J.A."/>
            <person name="Ng W.-L."/>
            <person name="Kazmierczak K.M."/>
            <person name="Andrzejewski T.M."/>
            <person name="Davidsen T.M."/>
            <person name="Wayne K.J."/>
            <person name="Tettelin H."/>
            <person name="Glass J.I."/>
            <person name="Rusch D."/>
            <person name="Podicherti R."/>
            <person name="Tsui H.-C.T."/>
            <person name="Winkler M.E."/>
        </authorList>
    </citation>
    <scope>NUCLEOTIDE SEQUENCE</scope>
</reference>
<sequence>MSEYAFKSAVALASAIAAKEVSSLELTDMYIDRVESIDPDINSVVVKDFERGREAARAADSAIAAGKALGPLHGVPMTIKEAYDIEGLPTTWGFPEFKHNIATADSDTVVRMKQAGAHFFGKTNVPLSLADFQSFNEIYGTTNNPWNLIRTPGGSSGGSAAALAAGLTGLEAG</sequence>
<dbReference type="InterPro" id="IPR052739">
    <property type="entry name" value="FAAH2"/>
</dbReference>
<dbReference type="GO" id="GO:0012505">
    <property type="term" value="C:endomembrane system"/>
    <property type="evidence" value="ECO:0007669"/>
    <property type="project" value="TreeGrafter"/>
</dbReference>
<proteinExistence type="predicted"/>
<dbReference type="EMBL" id="UINC01196274">
    <property type="protein sequence ID" value="SVE13208.1"/>
    <property type="molecule type" value="Genomic_DNA"/>
</dbReference>
<dbReference type="PANTHER" id="PTHR43372:SF4">
    <property type="entry name" value="FATTY-ACID AMIDE HYDROLASE 2"/>
    <property type="match status" value="1"/>
</dbReference>
<gene>
    <name evidence="2" type="ORF">METZ01_LOCUS466062</name>
</gene>
<dbReference type="InterPro" id="IPR036928">
    <property type="entry name" value="AS_sf"/>
</dbReference>